<keyword evidence="3" id="KW-1185">Reference proteome</keyword>
<feature type="domain" description="DUF559" evidence="1">
    <location>
        <begin position="208"/>
        <end position="293"/>
    </location>
</feature>
<dbReference type="InterPro" id="IPR011335">
    <property type="entry name" value="Restrct_endonuc-II-like"/>
</dbReference>
<comment type="caution">
    <text evidence="2">The sequence shown here is derived from an EMBL/GenBank/DDBJ whole genome shotgun (WGS) entry which is preliminary data.</text>
</comment>
<organism evidence="2 3">
    <name type="scientific">Corynebacterium oculi</name>
    <dbReference type="NCBI Taxonomy" id="1544416"/>
    <lineage>
        <taxon>Bacteria</taxon>
        <taxon>Bacillati</taxon>
        <taxon>Actinomycetota</taxon>
        <taxon>Actinomycetes</taxon>
        <taxon>Mycobacteriales</taxon>
        <taxon>Corynebacteriaceae</taxon>
        <taxon>Corynebacterium</taxon>
    </lineage>
</organism>
<dbReference type="EMBL" id="LKST01000002">
    <property type="protein sequence ID" value="KQB84565.1"/>
    <property type="molecule type" value="Genomic_DNA"/>
</dbReference>
<accession>A0A0Q0TZ76</accession>
<gene>
    <name evidence="2" type="ORF">Cocul_01373</name>
</gene>
<dbReference type="Proteomes" id="UP000050517">
    <property type="component" value="Unassembled WGS sequence"/>
</dbReference>
<reference evidence="2 3" key="1">
    <citation type="submission" date="2015-10" db="EMBL/GenBank/DDBJ databases">
        <title>Corynebacteirum lowii and Corynebacterium oculi species nova, derived from human clinical disease and and emended description of Corynebacterium mastiditis.</title>
        <authorList>
            <person name="Bernard K."/>
            <person name="Pacheco A.L."/>
            <person name="Mcdougall C."/>
            <person name="Burtx T."/>
            <person name="Weibe D."/>
            <person name="Tyler S."/>
            <person name="Olson A.B."/>
            <person name="Cnockaert M."/>
            <person name="Eguchi H."/>
            <person name="Kuwahara T."/>
            <person name="Nakayama-Imaohji H."/>
            <person name="Boudewijins M."/>
            <person name="Van Hoecke F."/>
            <person name="Bernier A.-M."/>
            <person name="Vandamme P."/>
        </authorList>
    </citation>
    <scope>NUCLEOTIDE SEQUENCE [LARGE SCALE GENOMIC DNA]</scope>
    <source>
        <strain evidence="2 3">NML 130210</strain>
    </source>
</reference>
<evidence type="ECO:0000313" key="2">
    <source>
        <dbReference type="EMBL" id="KQB84565.1"/>
    </source>
</evidence>
<dbReference type="Gene3D" id="3.40.960.10">
    <property type="entry name" value="VSR Endonuclease"/>
    <property type="match status" value="1"/>
</dbReference>
<sequence>MVRMGIDGIIVASTAELRRMGETRYSIARRIKEGSLHRIMRGLYSEKSLSPRQICATYSLLKPHLAFTGVTAIQLFLNQEVTLPLHAVVPRGKSEKNTRTLRVSRRRCLPTTLVQGIKVLCASAVVRDLSLLPPPKLVTALKSVRRRLRDSTQDILMRVLEYCYAGKNGQSSLEEDASRLGTASRKGLVQVLARSAIGADSETERRVFRPIKVRGLKITLNVKIGNHFWDALVEGKRKTLIDIDGTAFHSNGASFVKDRWKTNNAVSQGYYALRYTSDCVDHHCEKVVEDIIAIARGLPSPFSNDPVWRWHRSVAEYKHDSAAAKL</sequence>
<evidence type="ECO:0000259" key="1">
    <source>
        <dbReference type="Pfam" id="PF04480"/>
    </source>
</evidence>
<name>A0A0Q0TZ76_9CORY</name>
<proteinExistence type="predicted"/>
<dbReference type="PATRIC" id="fig|1544416.3.peg.1376"/>
<dbReference type="AlphaFoldDB" id="A0A0Q0TZ76"/>
<dbReference type="InterPro" id="IPR007569">
    <property type="entry name" value="DUF559"/>
</dbReference>
<dbReference type="SUPFAM" id="SSF52980">
    <property type="entry name" value="Restriction endonuclease-like"/>
    <property type="match status" value="1"/>
</dbReference>
<dbReference type="Pfam" id="PF04480">
    <property type="entry name" value="DUF559"/>
    <property type="match status" value="1"/>
</dbReference>
<protein>
    <recommendedName>
        <fullName evidence="1">DUF559 domain-containing protein</fullName>
    </recommendedName>
</protein>
<evidence type="ECO:0000313" key="3">
    <source>
        <dbReference type="Proteomes" id="UP000050517"/>
    </source>
</evidence>